<evidence type="ECO:0000256" key="4">
    <source>
        <dbReference type="ARBA" id="ARBA00022741"/>
    </source>
</evidence>
<organism evidence="10 11">
    <name type="scientific">Sparassis crispa</name>
    <dbReference type="NCBI Taxonomy" id="139825"/>
    <lineage>
        <taxon>Eukaryota</taxon>
        <taxon>Fungi</taxon>
        <taxon>Dikarya</taxon>
        <taxon>Basidiomycota</taxon>
        <taxon>Agaricomycotina</taxon>
        <taxon>Agaricomycetes</taxon>
        <taxon>Polyporales</taxon>
        <taxon>Sparassidaceae</taxon>
        <taxon>Sparassis</taxon>
    </lineage>
</organism>
<dbReference type="GO" id="GO:0005524">
    <property type="term" value="F:ATP binding"/>
    <property type="evidence" value="ECO:0007669"/>
    <property type="project" value="UniProtKB-KW"/>
</dbReference>
<evidence type="ECO:0000256" key="7">
    <source>
        <dbReference type="ARBA" id="ARBA00047899"/>
    </source>
</evidence>
<evidence type="ECO:0000256" key="1">
    <source>
        <dbReference type="ARBA" id="ARBA00012513"/>
    </source>
</evidence>
<dbReference type="Gene3D" id="1.10.510.10">
    <property type="entry name" value="Transferase(Phosphotransferase) domain 1"/>
    <property type="match status" value="1"/>
</dbReference>
<dbReference type="GeneID" id="38780377"/>
<accession>A0A401GMQ0</accession>
<keyword evidence="4" id="KW-0547">Nucleotide-binding</keyword>
<comment type="catalytic activity">
    <reaction evidence="8">
        <text>L-seryl-[protein] + ATP = O-phospho-L-seryl-[protein] + ADP + H(+)</text>
        <dbReference type="Rhea" id="RHEA:17989"/>
        <dbReference type="Rhea" id="RHEA-COMP:9863"/>
        <dbReference type="Rhea" id="RHEA-COMP:11604"/>
        <dbReference type="ChEBI" id="CHEBI:15378"/>
        <dbReference type="ChEBI" id="CHEBI:29999"/>
        <dbReference type="ChEBI" id="CHEBI:30616"/>
        <dbReference type="ChEBI" id="CHEBI:83421"/>
        <dbReference type="ChEBI" id="CHEBI:456216"/>
        <dbReference type="EC" id="2.7.11.1"/>
    </reaction>
</comment>
<proteinExistence type="predicted"/>
<keyword evidence="3" id="KW-0808">Transferase</keyword>
<feature type="domain" description="Protein kinase" evidence="9">
    <location>
        <begin position="23"/>
        <end position="382"/>
    </location>
</feature>
<dbReference type="GO" id="GO:0005737">
    <property type="term" value="C:cytoplasm"/>
    <property type="evidence" value="ECO:0007669"/>
    <property type="project" value="TreeGrafter"/>
</dbReference>
<dbReference type="InterPro" id="IPR011009">
    <property type="entry name" value="Kinase-like_dom_sf"/>
</dbReference>
<evidence type="ECO:0000256" key="6">
    <source>
        <dbReference type="ARBA" id="ARBA00022840"/>
    </source>
</evidence>
<dbReference type="AlphaFoldDB" id="A0A401GMQ0"/>
<dbReference type="Proteomes" id="UP000287166">
    <property type="component" value="Unassembled WGS sequence"/>
</dbReference>
<dbReference type="InterPro" id="IPR008271">
    <property type="entry name" value="Ser/Thr_kinase_AS"/>
</dbReference>
<dbReference type="EMBL" id="BFAD01000005">
    <property type="protein sequence ID" value="GBE83460.1"/>
    <property type="molecule type" value="Genomic_DNA"/>
</dbReference>
<evidence type="ECO:0000313" key="11">
    <source>
        <dbReference type="Proteomes" id="UP000287166"/>
    </source>
</evidence>
<dbReference type="OrthoDB" id="5979581at2759"/>
<evidence type="ECO:0000256" key="8">
    <source>
        <dbReference type="ARBA" id="ARBA00048679"/>
    </source>
</evidence>
<dbReference type="GO" id="GO:0004674">
    <property type="term" value="F:protein serine/threonine kinase activity"/>
    <property type="evidence" value="ECO:0007669"/>
    <property type="project" value="UniProtKB-KW"/>
</dbReference>
<protein>
    <recommendedName>
        <fullName evidence="1">non-specific serine/threonine protein kinase</fullName>
        <ecNumber evidence="1">2.7.11.1</ecNumber>
    </recommendedName>
</protein>
<dbReference type="Pfam" id="PF00069">
    <property type="entry name" value="Pkinase"/>
    <property type="match status" value="2"/>
</dbReference>
<evidence type="ECO:0000259" key="9">
    <source>
        <dbReference type="PROSITE" id="PS50011"/>
    </source>
</evidence>
<dbReference type="InterPro" id="IPR051334">
    <property type="entry name" value="SRPK"/>
</dbReference>
<dbReference type="InParanoid" id="A0A401GMQ0"/>
<gene>
    <name evidence="10" type="ORF">SCP_0505090</name>
</gene>
<reference evidence="10 11" key="1">
    <citation type="journal article" date="2018" name="Sci. Rep.">
        <title>Genome sequence of the cauliflower mushroom Sparassis crispa (Hanabiratake) and its association with beneficial usage.</title>
        <authorList>
            <person name="Kiyama R."/>
            <person name="Furutani Y."/>
            <person name="Kawaguchi K."/>
            <person name="Nakanishi T."/>
        </authorList>
    </citation>
    <scope>NUCLEOTIDE SEQUENCE [LARGE SCALE GENOMIC DNA]</scope>
</reference>
<comment type="catalytic activity">
    <reaction evidence="7">
        <text>L-threonyl-[protein] + ATP = O-phospho-L-threonyl-[protein] + ADP + H(+)</text>
        <dbReference type="Rhea" id="RHEA:46608"/>
        <dbReference type="Rhea" id="RHEA-COMP:11060"/>
        <dbReference type="Rhea" id="RHEA-COMP:11605"/>
        <dbReference type="ChEBI" id="CHEBI:15378"/>
        <dbReference type="ChEBI" id="CHEBI:30013"/>
        <dbReference type="ChEBI" id="CHEBI:30616"/>
        <dbReference type="ChEBI" id="CHEBI:61977"/>
        <dbReference type="ChEBI" id="CHEBI:456216"/>
        <dbReference type="EC" id="2.7.11.1"/>
    </reaction>
</comment>
<sequence>MTSRALEDRFPARPGDTRLNDRYKIVRKVGTGVFSDTWLVQDEKPDIGKYHAAKILTRDATRRHESGESQELQFLKKIAECEDIDGLPVLRDDFVISGPRGDHMCFIMDLLSTNVSSLRLQSPTKSLPSYLVKNIISLTLQGLMQLHSLDIIHTDVKTDNIMVGGVGDDARIETFLTSEPVAVEGEFELDGEKYPLCRPQPIPHQFSWNSSPHHAEIITITLIGLGQAQWAGKQPTVDQFSAPSLRAPEIILQSSFGPKLDIWSIGCITFELLTGRWLFNPEEGEDWTVEDDHLAKMMELTGESFTPEVLQHARRRQDFFDDSGKLLRISEVFPGSLESALGNYKILDEKDIKPAAEFIRSCLHLDPSKRPSAEELQLAPWLEDAFHC</sequence>
<dbReference type="EC" id="2.7.11.1" evidence="1"/>
<dbReference type="GO" id="GO:0005634">
    <property type="term" value="C:nucleus"/>
    <property type="evidence" value="ECO:0007669"/>
    <property type="project" value="TreeGrafter"/>
</dbReference>
<keyword evidence="5" id="KW-0418">Kinase</keyword>
<keyword evidence="11" id="KW-1185">Reference proteome</keyword>
<evidence type="ECO:0000313" key="10">
    <source>
        <dbReference type="EMBL" id="GBE83460.1"/>
    </source>
</evidence>
<dbReference type="PANTHER" id="PTHR47634">
    <property type="entry name" value="PROTEIN KINASE DOMAIN-CONTAINING PROTEIN-RELATED"/>
    <property type="match status" value="1"/>
</dbReference>
<dbReference type="SUPFAM" id="SSF56112">
    <property type="entry name" value="Protein kinase-like (PK-like)"/>
    <property type="match status" value="1"/>
</dbReference>
<dbReference type="SMART" id="SM00220">
    <property type="entry name" value="S_TKc"/>
    <property type="match status" value="1"/>
</dbReference>
<evidence type="ECO:0000256" key="3">
    <source>
        <dbReference type="ARBA" id="ARBA00022679"/>
    </source>
</evidence>
<comment type="caution">
    <text evidence="10">The sequence shown here is derived from an EMBL/GenBank/DDBJ whole genome shotgun (WGS) entry which is preliminary data.</text>
</comment>
<dbReference type="Gene3D" id="3.30.200.20">
    <property type="entry name" value="Phosphorylase Kinase, domain 1"/>
    <property type="match status" value="1"/>
</dbReference>
<dbReference type="RefSeq" id="XP_027614373.1">
    <property type="nucleotide sequence ID" value="XM_027758572.1"/>
</dbReference>
<evidence type="ECO:0000256" key="2">
    <source>
        <dbReference type="ARBA" id="ARBA00022527"/>
    </source>
</evidence>
<dbReference type="PROSITE" id="PS00108">
    <property type="entry name" value="PROTEIN_KINASE_ST"/>
    <property type="match status" value="1"/>
</dbReference>
<dbReference type="GO" id="GO:0000245">
    <property type="term" value="P:spliceosomal complex assembly"/>
    <property type="evidence" value="ECO:0007669"/>
    <property type="project" value="TreeGrafter"/>
</dbReference>
<keyword evidence="6" id="KW-0067">ATP-binding</keyword>
<keyword evidence="2" id="KW-0723">Serine/threonine-protein kinase</keyword>
<evidence type="ECO:0000256" key="5">
    <source>
        <dbReference type="ARBA" id="ARBA00022777"/>
    </source>
</evidence>
<dbReference type="InterPro" id="IPR000719">
    <property type="entry name" value="Prot_kinase_dom"/>
</dbReference>
<dbReference type="PROSITE" id="PS50011">
    <property type="entry name" value="PROTEIN_KINASE_DOM"/>
    <property type="match status" value="1"/>
</dbReference>
<dbReference type="PANTHER" id="PTHR47634:SF9">
    <property type="entry name" value="PROTEIN KINASE DOMAIN-CONTAINING PROTEIN-RELATED"/>
    <property type="match status" value="1"/>
</dbReference>
<name>A0A401GMQ0_9APHY</name>
<dbReference type="GO" id="GO:0050684">
    <property type="term" value="P:regulation of mRNA processing"/>
    <property type="evidence" value="ECO:0007669"/>
    <property type="project" value="TreeGrafter"/>
</dbReference>